<keyword evidence="2" id="KW-0378">Hydrolase</keyword>
<dbReference type="EMBL" id="PHNJ01000005">
    <property type="protein sequence ID" value="TYL38366.1"/>
    <property type="molecule type" value="Genomic_DNA"/>
</dbReference>
<dbReference type="Proteomes" id="UP000766904">
    <property type="component" value="Unassembled WGS sequence"/>
</dbReference>
<evidence type="ECO:0000256" key="1">
    <source>
        <dbReference type="SAM" id="Phobius"/>
    </source>
</evidence>
<sequence>MWPWGHFGVAYILYSLYSRGRFRRPPRPGPALAVAIGSQFPDLIDKPLAWWLGVLPSGRSLAHSLLFAAGLIVVVYAIGFALDRVETATAFVIAHLSHLVADLSPRVVLGYPFGSEFLFWPFLPYQEFGYAERVFEPPAVVELLVTPFTDPLTFFVFEFALFGLALGLWYADGCPGIQYVRSRQ</sequence>
<comment type="caution">
    <text evidence="2">The sequence shown here is derived from an EMBL/GenBank/DDBJ whole genome shotgun (WGS) entry which is preliminary data.</text>
</comment>
<organism evidence="2 3">
    <name type="scientific">Natronococcus pandeyae</name>
    <dbReference type="NCBI Taxonomy" id="2055836"/>
    <lineage>
        <taxon>Archaea</taxon>
        <taxon>Methanobacteriati</taxon>
        <taxon>Methanobacteriota</taxon>
        <taxon>Stenosarchaea group</taxon>
        <taxon>Halobacteria</taxon>
        <taxon>Halobacteriales</taxon>
        <taxon>Natrialbaceae</taxon>
        <taxon>Natronococcus</taxon>
    </lineage>
</organism>
<gene>
    <name evidence="2" type="ORF">CV102_11165</name>
</gene>
<accession>A0A8J8Q0W6</accession>
<name>A0A8J8Q0W6_9EURY</name>
<evidence type="ECO:0000313" key="2">
    <source>
        <dbReference type="EMBL" id="TYL38366.1"/>
    </source>
</evidence>
<proteinExistence type="predicted"/>
<reference evidence="2" key="1">
    <citation type="submission" date="2017-11" db="EMBL/GenBank/DDBJ databases">
        <authorList>
            <person name="Kajale S.C."/>
            <person name="Sharma A."/>
        </authorList>
    </citation>
    <scope>NUCLEOTIDE SEQUENCE</scope>
    <source>
        <strain evidence="2">LS1_42</strain>
    </source>
</reference>
<dbReference type="InterPro" id="IPR007404">
    <property type="entry name" value="YdjM-like"/>
</dbReference>
<keyword evidence="1" id="KW-0812">Transmembrane</keyword>
<keyword evidence="1" id="KW-1133">Transmembrane helix</keyword>
<feature type="transmembrane region" description="Helical" evidence="1">
    <location>
        <begin position="103"/>
        <end position="123"/>
    </location>
</feature>
<keyword evidence="3" id="KW-1185">Reference proteome</keyword>
<dbReference type="AlphaFoldDB" id="A0A8J8Q0W6"/>
<dbReference type="RefSeq" id="WP_148858064.1">
    <property type="nucleotide sequence ID" value="NZ_PHNJ01000005.1"/>
</dbReference>
<protein>
    <submittedName>
        <fullName evidence="2">Hydrolase</fullName>
    </submittedName>
</protein>
<keyword evidence="1" id="KW-0472">Membrane</keyword>
<dbReference type="GO" id="GO:0016787">
    <property type="term" value="F:hydrolase activity"/>
    <property type="evidence" value="ECO:0007669"/>
    <property type="project" value="UniProtKB-KW"/>
</dbReference>
<feature type="transmembrane region" description="Helical" evidence="1">
    <location>
        <begin position="61"/>
        <end position="82"/>
    </location>
</feature>
<evidence type="ECO:0000313" key="3">
    <source>
        <dbReference type="Proteomes" id="UP000766904"/>
    </source>
</evidence>
<dbReference type="Pfam" id="PF04307">
    <property type="entry name" value="YdjM"/>
    <property type="match status" value="1"/>
</dbReference>
<dbReference type="OrthoDB" id="200338at2157"/>
<feature type="transmembrane region" description="Helical" evidence="1">
    <location>
        <begin position="152"/>
        <end position="171"/>
    </location>
</feature>